<dbReference type="PANTHER" id="PTHR20883">
    <property type="entry name" value="PHYTANOYL-COA DIOXYGENASE DOMAIN CONTAINING 1"/>
    <property type="match status" value="1"/>
</dbReference>
<keyword evidence="2" id="KW-0223">Dioxygenase</keyword>
<dbReference type="GO" id="GO:0051213">
    <property type="term" value="F:dioxygenase activity"/>
    <property type="evidence" value="ECO:0007669"/>
    <property type="project" value="UniProtKB-KW"/>
</dbReference>
<protein>
    <submittedName>
        <fullName evidence="2">Phytanoyl-CoA dioxygenase family protein</fullName>
    </submittedName>
</protein>
<name>A0ABZ1WV23_9ACTN</name>
<proteinExistence type="predicted"/>
<reference evidence="2" key="1">
    <citation type="submission" date="2022-10" db="EMBL/GenBank/DDBJ databases">
        <title>The complete genomes of actinobacterial strains from the NBC collection.</title>
        <authorList>
            <person name="Joergensen T.S."/>
            <person name="Alvarez Arevalo M."/>
            <person name="Sterndorff E.B."/>
            <person name="Faurdal D."/>
            <person name="Vuksanovic O."/>
            <person name="Mourched A.-S."/>
            <person name="Charusanti P."/>
            <person name="Shaw S."/>
            <person name="Blin K."/>
            <person name="Weber T."/>
        </authorList>
    </citation>
    <scope>NUCLEOTIDE SEQUENCE</scope>
    <source>
        <strain evidence="2">NBC_00686</strain>
    </source>
</reference>
<keyword evidence="2" id="KW-0560">Oxidoreductase</keyword>
<keyword evidence="3" id="KW-1185">Reference proteome</keyword>
<dbReference type="PANTHER" id="PTHR20883:SF48">
    <property type="entry name" value="ECTOINE DIOXYGENASE"/>
    <property type="match status" value="1"/>
</dbReference>
<dbReference type="SUPFAM" id="SSF51197">
    <property type="entry name" value="Clavaminate synthase-like"/>
    <property type="match status" value="1"/>
</dbReference>
<evidence type="ECO:0000256" key="1">
    <source>
        <dbReference type="SAM" id="MobiDB-lite"/>
    </source>
</evidence>
<dbReference type="Proteomes" id="UP001432168">
    <property type="component" value="Chromosome"/>
</dbReference>
<feature type="region of interest" description="Disordered" evidence="1">
    <location>
        <begin position="232"/>
        <end position="255"/>
    </location>
</feature>
<dbReference type="InterPro" id="IPR008775">
    <property type="entry name" value="Phytyl_CoA_dOase-like"/>
</dbReference>
<gene>
    <name evidence="2" type="ORF">OG929_14820</name>
</gene>
<dbReference type="EMBL" id="CP109011">
    <property type="protein sequence ID" value="WUT43497.1"/>
    <property type="molecule type" value="Genomic_DNA"/>
</dbReference>
<dbReference type="Pfam" id="PF05721">
    <property type="entry name" value="PhyH"/>
    <property type="match status" value="1"/>
</dbReference>
<evidence type="ECO:0000313" key="2">
    <source>
        <dbReference type="EMBL" id="WUT43497.1"/>
    </source>
</evidence>
<accession>A0ABZ1WV23</accession>
<sequence length="269" mass="29298">MSLTAQQMRHFRDSGYLRLPDLVPESLASRLRGLVRAETAVSPAVADTPGAQPKLYRLYQRHPELVHELITLPRLVAPLCSLLGPHVVYVLNRHNQAAVNAPETAAPRLHRDILQWTRGLVTAVVYLEESTVLNGCTHLVPGSQYLPLVGVPQPDGGGTWMDEHAEFTDLLDQALPIPMPAGGVLLFDALAFHTVSANTSDSTRMSLVLGFRSADELDRHPDRSRQVLVSGSHLYRGNDRPPAHGPAALLSPAPRDVLPGAPVDFGARR</sequence>
<dbReference type="RefSeq" id="WP_329263622.1">
    <property type="nucleotide sequence ID" value="NZ_CP109011.1"/>
</dbReference>
<organism evidence="2 3">
    <name type="scientific">Streptomyces pseudovenezuelae</name>
    <dbReference type="NCBI Taxonomy" id="67350"/>
    <lineage>
        <taxon>Bacteria</taxon>
        <taxon>Bacillati</taxon>
        <taxon>Actinomycetota</taxon>
        <taxon>Actinomycetes</taxon>
        <taxon>Kitasatosporales</taxon>
        <taxon>Streptomycetaceae</taxon>
        <taxon>Streptomyces</taxon>
        <taxon>Streptomyces aurantiacus group</taxon>
    </lineage>
</organism>
<evidence type="ECO:0000313" key="3">
    <source>
        <dbReference type="Proteomes" id="UP001432168"/>
    </source>
</evidence>
<dbReference type="Gene3D" id="2.60.120.620">
    <property type="entry name" value="q2cbj1_9rhob like domain"/>
    <property type="match status" value="1"/>
</dbReference>